<dbReference type="EMBL" id="CM046400">
    <property type="protein sequence ID" value="KAI8522915.1"/>
    <property type="molecule type" value="Genomic_DNA"/>
</dbReference>
<name>A0ACC0L347_RHOML</name>
<accession>A0ACC0L347</accession>
<reference evidence="1" key="1">
    <citation type="submission" date="2022-02" db="EMBL/GenBank/DDBJ databases">
        <title>Plant Genome Project.</title>
        <authorList>
            <person name="Zhang R.-G."/>
        </authorList>
    </citation>
    <scope>NUCLEOTIDE SEQUENCE</scope>
    <source>
        <strain evidence="1">AT1</strain>
    </source>
</reference>
<sequence>MSFLRTNLEFYLHKSELESRTASTGKSSSLLRTASELPTEKLNKSIVLVLDVKSFGTTYSTGNRVYCITSTFSVTSGKYIISRSEDNAFTCGIHKGRTWFKKLKAILMLLSRLHATPSENKIASDGLDGDRTVRIWVPLGSRYVNFRSNFACAEHNMLSSGEYAIEWSSKDQTSVMLLYYNPELK</sequence>
<protein>
    <submittedName>
        <fullName evidence="1">Uncharacterized protein</fullName>
    </submittedName>
</protein>
<evidence type="ECO:0000313" key="1">
    <source>
        <dbReference type="EMBL" id="KAI8522915.1"/>
    </source>
</evidence>
<comment type="caution">
    <text evidence="1">The sequence shown here is derived from an EMBL/GenBank/DDBJ whole genome shotgun (WGS) entry which is preliminary data.</text>
</comment>
<evidence type="ECO:0000313" key="2">
    <source>
        <dbReference type="Proteomes" id="UP001062846"/>
    </source>
</evidence>
<keyword evidence="2" id="KW-1185">Reference proteome</keyword>
<gene>
    <name evidence="1" type="ORF">RHMOL_Rhmol13G0033800</name>
</gene>
<dbReference type="Proteomes" id="UP001062846">
    <property type="component" value="Chromosome 13"/>
</dbReference>
<proteinExistence type="predicted"/>
<organism evidence="1 2">
    <name type="scientific">Rhododendron molle</name>
    <name type="common">Chinese azalea</name>
    <name type="synonym">Azalea mollis</name>
    <dbReference type="NCBI Taxonomy" id="49168"/>
    <lineage>
        <taxon>Eukaryota</taxon>
        <taxon>Viridiplantae</taxon>
        <taxon>Streptophyta</taxon>
        <taxon>Embryophyta</taxon>
        <taxon>Tracheophyta</taxon>
        <taxon>Spermatophyta</taxon>
        <taxon>Magnoliopsida</taxon>
        <taxon>eudicotyledons</taxon>
        <taxon>Gunneridae</taxon>
        <taxon>Pentapetalae</taxon>
        <taxon>asterids</taxon>
        <taxon>Ericales</taxon>
        <taxon>Ericaceae</taxon>
        <taxon>Ericoideae</taxon>
        <taxon>Rhodoreae</taxon>
        <taxon>Rhododendron</taxon>
    </lineage>
</organism>